<sequence length="89" mass="9423">MQGAHAAARCGARTRSGRPCASPAMANGRCRMHGGTSTGPRTAEGLARIRTARTTHGGRSAEMRSLRRHLRELLARSAELVGEPEKGST</sequence>
<gene>
    <name evidence="2" type="ORF">E0493_19980</name>
</gene>
<keyword evidence="3" id="KW-1185">Reference proteome</keyword>
<accession>A0A845BKE7</accession>
<protein>
    <submittedName>
        <fullName evidence="2">Uncharacterized protein</fullName>
    </submittedName>
</protein>
<dbReference type="Proteomes" id="UP000460715">
    <property type="component" value="Unassembled WGS sequence"/>
</dbReference>
<proteinExistence type="predicted"/>
<feature type="region of interest" description="Disordered" evidence="1">
    <location>
        <begin position="1"/>
        <end position="45"/>
    </location>
</feature>
<evidence type="ECO:0000313" key="3">
    <source>
        <dbReference type="Proteomes" id="UP000460715"/>
    </source>
</evidence>
<evidence type="ECO:0000256" key="1">
    <source>
        <dbReference type="SAM" id="MobiDB-lite"/>
    </source>
</evidence>
<reference evidence="2 3" key="1">
    <citation type="submission" date="2019-03" db="EMBL/GenBank/DDBJ databases">
        <title>Roseomonas sp. a novel Roseomonas species isolated from Sea whip Gorgonian.</title>
        <authorList>
            <person name="Li F."/>
            <person name="Pan X."/>
            <person name="Huang S."/>
            <person name="Li Z."/>
            <person name="Meng B."/>
        </authorList>
    </citation>
    <scope>NUCLEOTIDE SEQUENCE [LARGE SCALE GENOMIC DNA]</scope>
    <source>
        <strain evidence="2 3">M0104</strain>
    </source>
</reference>
<organism evidence="2 3">
    <name type="scientific">Teichococcus coralli</name>
    <dbReference type="NCBI Taxonomy" id="2545983"/>
    <lineage>
        <taxon>Bacteria</taxon>
        <taxon>Pseudomonadati</taxon>
        <taxon>Pseudomonadota</taxon>
        <taxon>Alphaproteobacteria</taxon>
        <taxon>Acetobacterales</taxon>
        <taxon>Roseomonadaceae</taxon>
        <taxon>Roseomonas</taxon>
    </lineage>
</organism>
<dbReference type="AlphaFoldDB" id="A0A845BKE7"/>
<dbReference type="EMBL" id="SNVJ01000024">
    <property type="protein sequence ID" value="MXP65632.1"/>
    <property type="molecule type" value="Genomic_DNA"/>
</dbReference>
<dbReference type="NCBIfam" id="NF041373">
    <property type="entry name" value="HGG_STG"/>
    <property type="match status" value="1"/>
</dbReference>
<dbReference type="RefSeq" id="WP_302466836.1">
    <property type="nucleotide sequence ID" value="NZ_SNVJ01000024.1"/>
</dbReference>
<dbReference type="InterPro" id="IPR047675">
    <property type="entry name" value="Putative_zinc-bd"/>
</dbReference>
<name>A0A845BKE7_9PROT</name>
<evidence type="ECO:0000313" key="2">
    <source>
        <dbReference type="EMBL" id="MXP65632.1"/>
    </source>
</evidence>
<comment type="caution">
    <text evidence="2">The sequence shown here is derived from an EMBL/GenBank/DDBJ whole genome shotgun (WGS) entry which is preliminary data.</text>
</comment>